<protein>
    <submittedName>
        <fullName evidence="11">ABC transporter related-protein</fullName>
    </submittedName>
</protein>
<dbReference type="STRING" id="320771.Cflav_PD0510"/>
<dbReference type="GO" id="GO:0005886">
    <property type="term" value="C:plasma membrane"/>
    <property type="evidence" value="ECO:0007669"/>
    <property type="project" value="UniProtKB-SubCell"/>
</dbReference>
<keyword evidence="6" id="KW-0547">Nucleotide-binding</keyword>
<comment type="caution">
    <text evidence="11">The sequence shown here is derived from an EMBL/GenBank/DDBJ whole genome shotgun (WGS) entry which is preliminary data.</text>
</comment>
<dbReference type="CDD" id="cd03216">
    <property type="entry name" value="ABC_Carb_Monos_I"/>
    <property type="match status" value="1"/>
</dbReference>
<keyword evidence="3" id="KW-1003">Cell membrane</keyword>
<dbReference type="SUPFAM" id="SSF52540">
    <property type="entry name" value="P-loop containing nucleoside triphosphate hydrolases"/>
    <property type="match status" value="2"/>
</dbReference>
<dbReference type="PROSITE" id="PS50893">
    <property type="entry name" value="ABC_TRANSPORTER_2"/>
    <property type="match status" value="2"/>
</dbReference>
<evidence type="ECO:0000256" key="1">
    <source>
        <dbReference type="ARBA" id="ARBA00004202"/>
    </source>
</evidence>
<dbReference type="InterPro" id="IPR027417">
    <property type="entry name" value="P-loop_NTPase"/>
</dbReference>
<accession>B9XRR1</accession>
<dbReference type="Proteomes" id="UP000003688">
    <property type="component" value="Unassembled WGS sequence"/>
</dbReference>
<dbReference type="InterPro" id="IPR017871">
    <property type="entry name" value="ABC_transporter-like_CS"/>
</dbReference>
<dbReference type="PANTHER" id="PTHR43790">
    <property type="entry name" value="CARBOHYDRATE TRANSPORT ATP-BINDING PROTEIN MG119-RELATED"/>
    <property type="match status" value="1"/>
</dbReference>
<evidence type="ECO:0000256" key="2">
    <source>
        <dbReference type="ARBA" id="ARBA00022448"/>
    </source>
</evidence>
<dbReference type="RefSeq" id="WP_007418494.1">
    <property type="nucleotide sequence ID" value="NZ_ABOX02000067.1"/>
</dbReference>
<evidence type="ECO:0000256" key="7">
    <source>
        <dbReference type="ARBA" id="ARBA00022840"/>
    </source>
</evidence>
<feature type="domain" description="ABC transporter" evidence="10">
    <location>
        <begin position="264"/>
        <end position="510"/>
    </location>
</feature>
<name>B9XRR1_PEDPL</name>
<dbReference type="FunFam" id="3.40.50.300:FF:000127">
    <property type="entry name" value="Ribose import ATP-binding protein RbsA"/>
    <property type="match status" value="1"/>
</dbReference>
<dbReference type="GO" id="GO:0016887">
    <property type="term" value="F:ATP hydrolysis activity"/>
    <property type="evidence" value="ECO:0007669"/>
    <property type="project" value="InterPro"/>
</dbReference>
<keyword evidence="9" id="KW-0472">Membrane</keyword>
<keyword evidence="8" id="KW-1278">Translocase</keyword>
<keyword evidence="4" id="KW-0762">Sugar transport</keyword>
<evidence type="ECO:0000256" key="3">
    <source>
        <dbReference type="ARBA" id="ARBA00022475"/>
    </source>
</evidence>
<dbReference type="EMBL" id="ABOX02000067">
    <property type="protein sequence ID" value="EEF57476.1"/>
    <property type="molecule type" value="Genomic_DNA"/>
</dbReference>
<dbReference type="GO" id="GO:0005524">
    <property type="term" value="F:ATP binding"/>
    <property type="evidence" value="ECO:0007669"/>
    <property type="project" value="UniProtKB-KW"/>
</dbReference>
<dbReference type="PROSITE" id="PS00211">
    <property type="entry name" value="ABC_TRANSPORTER_1"/>
    <property type="match status" value="1"/>
</dbReference>
<keyword evidence="2" id="KW-0813">Transport</keyword>
<dbReference type="SMART" id="SM00382">
    <property type="entry name" value="AAA"/>
    <property type="match status" value="1"/>
</dbReference>
<keyword evidence="5" id="KW-0677">Repeat</keyword>
<comment type="subcellular location">
    <subcellularLocation>
        <location evidence="1">Cell membrane</location>
        <topology evidence="1">Peripheral membrane protein</topology>
    </subcellularLocation>
</comment>
<dbReference type="InterPro" id="IPR050107">
    <property type="entry name" value="ABC_carbohydrate_import_ATPase"/>
</dbReference>
<dbReference type="Gene3D" id="3.40.50.300">
    <property type="entry name" value="P-loop containing nucleotide triphosphate hydrolases"/>
    <property type="match status" value="2"/>
</dbReference>
<proteinExistence type="predicted"/>
<dbReference type="PANTHER" id="PTHR43790:SF4">
    <property type="entry name" value="GUANOSINE IMPORT ATP-BINDING PROTEIN NUPO"/>
    <property type="match status" value="1"/>
</dbReference>
<evidence type="ECO:0000256" key="9">
    <source>
        <dbReference type="ARBA" id="ARBA00023136"/>
    </source>
</evidence>
<evidence type="ECO:0000259" key="10">
    <source>
        <dbReference type="PROSITE" id="PS50893"/>
    </source>
</evidence>
<sequence length="510" mass="55680" precursor="true">MASATTAAVELRELTKQFNGCVANAGVNLRVEPGTIHGVIGENGAGKSTSMKMLYGVYRPDTGAIFVHGKKCDWSSPSAAIAAGIGMVHQHFMLAAPYSTLDNILLGAEPRRWGRIDRKAARTRLETLANQYNLPVDWDCPVEQLPVGIQQRIEILKLLFRNANILILDEPTAVLTPQETNDLFSNLKRLRDEGKTILLITHKLKEVMSVTDRITVFRAGKVTGELATSGTTPQELANLMVGRKVVLNIAVTPASPRAESAIEIKGLNLTGTMAGSRHKLSDVNFSVRRGEIVGIAGVEGNGQSELLQAILHPRDSRCRTSGAVTFLGQDVTAFQALKIRELGVALVPEDRHREGLLLEQSVRENFLLGLQRSPAFSRAGFLHSKKLETTVTQAIEEYDVRPRNLAIPAGSLSGGNQQKLIVAREFQRRPQVLIAAQPTRGVDVGAIEFIHQRIVRARDEGAGVLLVSSELEEIMALSDRILVMYEGRIVAEFERGQVSERELGLKMGGS</sequence>
<dbReference type="CDD" id="cd03215">
    <property type="entry name" value="ABC_Carb_Monos_II"/>
    <property type="match status" value="1"/>
</dbReference>
<evidence type="ECO:0000313" key="11">
    <source>
        <dbReference type="EMBL" id="EEF57476.1"/>
    </source>
</evidence>
<evidence type="ECO:0000256" key="4">
    <source>
        <dbReference type="ARBA" id="ARBA00022597"/>
    </source>
</evidence>
<evidence type="ECO:0000313" key="12">
    <source>
        <dbReference type="Proteomes" id="UP000003688"/>
    </source>
</evidence>
<keyword evidence="7" id="KW-0067">ATP-binding</keyword>
<dbReference type="InterPro" id="IPR003439">
    <property type="entry name" value="ABC_transporter-like_ATP-bd"/>
</dbReference>
<dbReference type="AlphaFoldDB" id="B9XRR1"/>
<dbReference type="InterPro" id="IPR003593">
    <property type="entry name" value="AAA+_ATPase"/>
</dbReference>
<organism evidence="11 12">
    <name type="scientific">Pedosphaera parvula (strain Ellin514)</name>
    <dbReference type="NCBI Taxonomy" id="320771"/>
    <lineage>
        <taxon>Bacteria</taxon>
        <taxon>Pseudomonadati</taxon>
        <taxon>Verrucomicrobiota</taxon>
        <taxon>Pedosphaerae</taxon>
        <taxon>Pedosphaerales</taxon>
        <taxon>Pedosphaeraceae</taxon>
        <taxon>Pedosphaera</taxon>
    </lineage>
</organism>
<evidence type="ECO:0000256" key="8">
    <source>
        <dbReference type="ARBA" id="ARBA00022967"/>
    </source>
</evidence>
<dbReference type="Pfam" id="PF00005">
    <property type="entry name" value="ABC_tran"/>
    <property type="match status" value="2"/>
</dbReference>
<feature type="domain" description="ABC transporter" evidence="10">
    <location>
        <begin position="9"/>
        <end position="244"/>
    </location>
</feature>
<reference evidence="11 12" key="1">
    <citation type="journal article" date="2011" name="J. Bacteriol.">
        <title>Genome sequence of 'Pedosphaera parvula' Ellin514, an aerobic Verrucomicrobial isolate from pasture soil.</title>
        <authorList>
            <person name="Kant R."/>
            <person name="van Passel M.W."/>
            <person name="Sangwan P."/>
            <person name="Palva A."/>
            <person name="Lucas S."/>
            <person name="Copeland A."/>
            <person name="Lapidus A."/>
            <person name="Glavina Del Rio T."/>
            <person name="Dalin E."/>
            <person name="Tice H."/>
            <person name="Bruce D."/>
            <person name="Goodwin L."/>
            <person name="Pitluck S."/>
            <person name="Chertkov O."/>
            <person name="Larimer F.W."/>
            <person name="Land M.L."/>
            <person name="Hauser L."/>
            <person name="Brettin T.S."/>
            <person name="Detter J.C."/>
            <person name="Han S."/>
            <person name="de Vos W.M."/>
            <person name="Janssen P.H."/>
            <person name="Smidt H."/>
        </authorList>
    </citation>
    <scope>NUCLEOTIDE SEQUENCE [LARGE SCALE GENOMIC DNA]</scope>
    <source>
        <strain evidence="11 12">Ellin514</strain>
    </source>
</reference>
<keyword evidence="12" id="KW-1185">Reference proteome</keyword>
<gene>
    <name evidence="11" type="ORF">Cflav_PD0510</name>
</gene>
<evidence type="ECO:0000256" key="6">
    <source>
        <dbReference type="ARBA" id="ARBA00022741"/>
    </source>
</evidence>
<dbReference type="OrthoDB" id="9766104at2"/>
<evidence type="ECO:0000256" key="5">
    <source>
        <dbReference type="ARBA" id="ARBA00022737"/>
    </source>
</evidence>